<name>A0A5B7IW82_PORTR</name>
<proteinExistence type="predicted"/>
<keyword evidence="3" id="KW-1185">Reference proteome</keyword>
<protein>
    <submittedName>
        <fullName evidence="2">Uncharacterized protein</fullName>
    </submittedName>
</protein>
<accession>A0A5B7IW82</accession>
<dbReference type="Proteomes" id="UP000324222">
    <property type="component" value="Unassembled WGS sequence"/>
</dbReference>
<sequence>MERACEAAASFRRTGCGRREESLWRTISSESGKLVSPFRADNLVRSAEWRSPSYRAESSAEKQASLDRPKAPMMAD</sequence>
<dbReference type="AlphaFoldDB" id="A0A5B7IW82"/>
<evidence type="ECO:0000256" key="1">
    <source>
        <dbReference type="SAM" id="MobiDB-lite"/>
    </source>
</evidence>
<reference evidence="2 3" key="1">
    <citation type="submission" date="2019-05" db="EMBL/GenBank/DDBJ databases">
        <title>Another draft genome of Portunus trituberculatus and its Hox gene families provides insights of decapod evolution.</title>
        <authorList>
            <person name="Jeong J.-H."/>
            <person name="Song I."/>
            <person name="Kim S."/>
            <person name="Choi T."/>
            <person name="Kim D."/>
            <person name="Ryu S."/>
            <person name="Kim W."/>
        </authorList>
    </citation>
    <scope>NUCLEOTIDE SEQUENCE [LARGE SCALE GENOMIC DNA]</scope>
    <source>
        <tissue evidence="2">Muscle</tissue>
    </source>
</reference>
<comment type="caution">
    <text evidence="2">The sequence shown here is derived from an EMBL/GenBank/DDBJ whole genome shotgun (WGS) entry which is preliminary data.</text>
</comment>
<organism evidence="2 3">
    <name type="scientific">Portunus trituberculatus</name>
    <name type="common">Swimming crab</name>
    <name type="synonym">Neptunus trituberculatus</name>
    <dbReference type="NCBI Taxonomy" id="210409"/>
    <lineage>
        <taxon>Eukaryota</taxon>
        <taxon>Metazoa</taxon>
        <taxon>Ecdysozoa</taxon>
        <taxon>Arthropoda</taxon>
        <taxon>Crustacea</taxon>
        <taxon>Multicrustacea</taxon>
        <taxon>Malacostraca</taxon>
        <taxon>Eumalacostraca</taxon>
        <taxon>Eucarida</taxon>
        <taxon>Decapoda</taxon>
        <taxon>Pleocyemata</taxon>
        <taxon>Brachyura</taxon>
        <taxon>Eubrachyura</taxon>
        <taxon>Portunoidea</taxon>
        <taxon>Portunidae</taxon>
        <taxon>Portuninae</taxon>
        <taxon>Portunus</taxon>
    </lineage>
</organism>
<dbReference type="EMBL" id="VSRR010079320">
    <property type="protein sequence ID" value="MPC88910.1"/>
    <property type="molecule type" value="Genomic_DNA"/>
</dbReference>
<feature type="region of interest" description="Disordered" evidence="1">
    <location>
        <begin position="52"/>
        <end position="76"/>
    </location>
</feature>
<evidence type="ECO:0000313" key="3">
    <source>
        <dbReference type="Proteomes" id="UP000324222"/>
    </source>
</evidence>
<feature type="compositionally biased region" description="Basic and acidic residues" evidence="1">
    <location>
        <begin position="58"/>
        <end position="70"/>
    </location>
</feature>
<evidence type="ECO:0000313" key="2">
    <source>
        <dbReference type="EMBL" id="MPC88910.1"/>
    </source>
</evidence>
<gene>
    <name evidence="2" type="ORF">E2C01_083834</name>
</gene>